<proteinExistence type="predicted"/>
<organism evidence="1">
    <name type="scientific">marine metagenome</name>
    <dbReference type="NCBI Taxonomy" id="408172"/>
    <lineage>
        <taxon>unclassified sequences</taxon>
        <taxon>metagenomes</taxon>
        <taxon>ecological metagenomes</taxon>
    </lineage>
</organism>
<gene>
    <name evidence="1" type="ORF">METZ01_LOCUS153543</name>
</gene>
<feature type="non-terminal residue" evidence="1">
    <location>
        <position position="1"/>
    </location>
</feature>
<dbReference type="EMBL" id="UINC01025323">
    <property type="protein sequence ID" value="SVB00689.1"/>
    <property type="molecule type" value="Genomic_DNA"/>
</dbReference>
<reference evidence="1" key="1">
    <citation type="submission" date="2018-05" db="EMBL/GenBank/DDBJ databases">
        <authorList>
            <person name="Lanie J.A."/>
            <person name="Ng W.-L."/>
            <person name="Kazmierczak K.M."/>
            <person name="Andrzejewski T.M."/>
            <person name="Davidsen T.M."/>
            <person name="Wayne K.J."/>
            <person name="Tettelin H."/>
            <person name="Glass J.I."/>
            <person name="Rusch D."/>
            <person name="Podicherti R."/>
            <person name="Tsui H.-C.T."/>
            <person name="Winkler M.E."/>
        </authorList>
    </citation>
    <scope>NUCLEOTIDE SEQUENCE</scope>
</reference>
<protein>
    <submittedName>
        <fullName evidence="1">Uncharacterized protein</fullName>
    </submittedName>
</protein>
<evidence type="ECO:0000313" key="1">
    <source>
        <dbReference type="EMBL" id="SVB00689.1"/>
    </source>
</evidence>
<accession>A0A382AH31</accession>
<dbReference type="AlphaFoldDB" id="A0A382AH31"/>
<sequence length="43" mass="4607">VGVRVSPMTSNSLTNVHFYTISCKVSPSSNSIFLTSFQVSVKG</sequence>
<name>A0A382AH31_9ZZZZ</name>